<dbReference type="AlphaFoldDB" id="A0A818WFV9"/>
<evidence type="ECO:0000313" key="7">
    <source>
        <dbReference type="EMBL" id="CAF3724295.1"/>
    </source>
</evidence>
<comment type="catalytic activity">
    <reaction evidence="5 6">
        <text>L-arginyl-[protein] + NAD(+) = N(omega)-(ADP-D-ribosyl)-L-arginyl-[protein] + nicotinamide + H(+)</text>
        <dbReference type="Rhea" id="RHEA:19149"/>
        <dbReference type="Rhea" id="RHEA-COMP:10532"/>
        <dbReference type="Rhea" id="RHEA-COMP:15087"/>
        <dbReference type="ChEBI" id="CHEBI:15378"/>
        <dbReference type="ChEBI" id="CHEBI:17154"/>
        <dbReference type="ChEBI" id="CHEBI:29965"/>
        <dbReference type="ChEBI" id="CHEBI:57540"/>
        <dbReference type="ChEBI" id="CHEBI:142554"/>
        <dbReference type="EC" id="2.4.2.31"/>
    </reaction>
</comment>
<dbReference type="InterPro" id="IPR000768">
    <property type="entry name" value="ART"/>
</dbReference>
<dbReference type="Proteomes" id="UP000663836">
    <property type="component" value="Unassembled WGS sequence"/>
</dbReference>
<accession>A0A818WFV9</accession>
<evidence type="ECO:0000256" key="2">
    <source>
        <dbReference type="ARBA" id="ARBA00022676"/>
    </source>
</evidence>
<reference evidence="7" key="1">
    <citation type="submission" date="2021-02" db="EMBL/GenBank/DDBJ databases">
        <authorList>
            <person name="Nowell W R."/>
        </authorList>
    </citation>
    <scope>NUCLEOTIDE SEQUENCE</scope>
</reference>
<dbReference type="SUPFAM" id="SSF56399">
    <property type="entry name" value="ADP-ribosylation"/>
    <property type="match status" value="1"/>
</dbReference>
<evidence type="ECO:0000313" key="8">
    <source>
        <dbReference type="Proteomes" id="UP000663836"/>
    </source>
</evidence>
<dbReference type="Pfam" id="PF01129">
    <property type="entry name" value="ART"/>
    <property type="match status" value="1"/>
</dbReference>
<dbReference type="EMBL" id="CAJOBD010000827">
    <property type="protein sequence ID" value="CAF3724295.1"/>
    <property type="molecule type" value="Genomic_DNA"/>
</dbReference>
<name>A0A818WFV9_9BILA</name>
<sequence>MRKEYPEGKTFVWWGFSSCTSNVRVLQNEQVLGTTGPRTFFTIECNSGKDIRKYSCFKAEDEILLPAARQFKVEACLSQGNGFYLIQLKEIQPPFPLIELVPTTPATKVPAAAAAAAVAKVPAPLKPIGSSSGSKTTTTARGYYSPETSLKKCFSTNFVISSGQSVVK</sequence>
<evidence type="ECO:0000256" key="4">
    <source>
        <dbReference type="ARBA" id="ARBA00022695"/>
    </source>
</evidence>
<protein>
    <recommendedName>
        <fullName evidence="6">NAD(P)(+)--arginine ADP-ribosyltransferase</fullName>
        <ecNumber evidence="6">2.4.2.31</ecNumber>
    </recommendedName>
    <alternativeName>
        <fullName evidence="6">Mono(ADP-ribosyl)transferase</fullName>
    </alternativeName>
</protein>
<keyword evidence="6" id="KW-0520">NAD</keyword>
<dbReference type="GO" id="GO:0016779">
    <property type="term" value="F:nucleotidyltransferase activity"/>
    <property type="evidence" value="ECO:0007669"/>
    <property type="project" value="UniProtKB-KW"/>
</dbReference>
<keyword evidence="3 6" id="KW-0808">Transferase</keyword>
<dbReference type="GO" id="GO:0106274">
    <property type="term" value="F:NAD+-protein-arginine ADP-ribosyltransferase activity"/>
    <property type="evidence" value="ECO:0007669"/>
    <property type="project" value="UniProtKB-EC"/>
</dbReference>
<evidence type="ECO:0000256" key="6">
    <source>
        <dbReference type="RuleBase" id="RU361228"/>
    </source>
</evidence>
<gene>
    <name evidence="7" type="ORF">JBS370_LOCUS10996</name>
</gene>
<keyword evidence="6" id="KW-0521">NADP</keyword>
<comment type="similarity">
    <text evidence="1 6">Belongs to the Arg-specific ADP-ribosyltransferase family.</text>
</comment>
<keyword evidence="4" id="KW-0548">Nucleotidyltransferase</keyword>
<dbReference type="EC" id="2.4.2.31" evidence="6"/>
<dbReference type="PROSITE" id="PS51996">
    <property type="entry name" value="TR_MART"/>
    <property type="match status" value="1"/>
</dbReference>
<comment type="caution">
    <text evidence="7">The sequence shown here is derived from an EMBL/GenBank/DDBJ whole genome shotgun (WGS) entry which is preliminary data.</text>
</comment>
<evidence type="ECO:0000256" key="1">
    <source>
        <dbReference type="ARBA" id="ARBA00009558"/>
    </source>
</evidence>
<organism evidence="7 8">
    <name type="scientific">Rotaria sordida</name>
    <dbReference type="NCBI Taxonomy" id="392033"/>
    <lineage>
        <taxon>Eukaryota</taxon>
        <taxon>Metazoa</taxon>
        <taxon>Spiralia</taxon>
        <taxon>Gnathifera</taxon>
        <taxon>Rotifera</taxon>
        <taxon>Eurotatoria</taxon>
        <taxon>Bdelloidea</taxon>
        <taxon>Philodinida</taxon>
        <taxon>Philodinidae</taxon>
        <taxon>Rotaria</taxon>
    </lineage>
</organism>
<dbReference type="Gene3D" id="3.90.176.10">
    <property type="entry name" value="Toxin ADP-ribosyltransferase, Chain A, domain 1"/>
    <property type="match status" value="1"/>
</dbReference>
<keyword evidence="2 6" id="KW-0328">Glycosyltransferase</keyword>
<proteinExistence type="inferred from homology"/>
<evidence type="ECO:0000256" key="5">
    <source>
        <dbReference type="ARBA" id="ARBA00047597"/>
    </source>
</evidence>
<evidence type="ECO:0000256" key="3">
    <source>
        <dbReference type="ARBA" id="ARBA00022679"/>
    </source>
</evidence>